<reference evidence="2 3" key="1">
    <citation type="journal article" date="2023" name="G3 (Bethesda)">
        <title>A chromosome-length genome assembly and annotation of blackberry (Rubus argutus, cv. 'Hillquist').</title>
        <authorList>
            <person name="Bruna T."/>
            <person name="Aryal R."/>
            <person name="Dudchenko O."/>
            <person name="Sargent D.J."/>
            <person name="Mead D."/>
            <person name="Buti M."/>
            <person name="Cavallini A."/>
            <person name="Hytonen T."/>
            <person name="Andres J."/>
            <person name="Pham M."/>
            <person name="Weisz D."/>
            <person name="Mascagni F."/>
            <person name="Usai G."/>
            <person name="Natali L."/>
            <person name="Bassil N."/>
            <person name="Fernandez G.E."/>
            <person name="Lomsadze A."/>
            <person name="Armour M."/>
            <person name="Olukolu B."/>
            <person name="Poorten T."/>
            <person name="Britton C."/>
            <person name="Davik J."/>
            <person name="Ashrafi H."/>
            <person name="Aiden E.L."/>
            <person name="Borodovsky M."/>
            <person name="Worthington M."/>
        </authorList>
    </citation>
    <scope>NUCLEOTIDE SEQUENCE [LARGE SCALE GENOMIC DNA]</scope>
    <source>
        <strain evidence="2">PI 553951</strain>
    </source>
</reference>
<dbReference type="EMBL" id="JBEDUW010000002">
    <property type="protein sequence ID" value="KAK9944924.1"/>
    <property type="molecule type" value="Genomic_DNA"/>
</dbReference>
<proteinExistence type="predicted"/>
<dbReference type="PANTHER" id="PTHR24209:SF31">
    <property type="entry name" value="PROTEIN DA1-LIKE ISOFORM X1"/>
    <property type="match status" value="1"/>
</dbReference>
<dbReference type="InterPro" id="IPR045218">
    <property type="entry name" value="DA1-like"/>
</dbReference>
<accession>A0AAW1Y9Q5</accession>
<keyword evidence="3" id="KW-1185">Reference proteome</keyword>
<dbReference type="AlphaFoldDB" id="A0AAW1Y9Q5"/>
<dbReference type="PANTHER" id="PTHR24209">
    <property type="entry name" value="PROTEIN DA1-RELATED 2"/>
    <property type="match status" value="1"/>
</dbReference>
<dbReference type="Proteomes" id="UP001457282">
    <property type="component" value="Unassembled WGS sequence"/>
</dbReference>
<sequence>MLVLFGKPDVEIGAILAHEMMHVSLLQRLKGCTAGLERSVEEGICEVMAYMWMEWYCFGGFDSSYKTSVQAQYTRALKDYMSKRMKRSKDEIYGQGFRDAMEAVSKFGLIITLDHIVKNRCLPPCAK</sequence>
<protein>
    <recommendedName>
        <fullName evidence="1">Protein DA1-like domain-containing protein</fullName>
    </recommendedName>
</protein>
<comment type="caution">
    <text evidence="2">The sequence shown here is derived from an EMBL/GenBank/DDBJ whole genome shotgun (WGS) entry which is preliminary data.</text>
</comment>
<evidence type="ECO:0000313" key="3">
    <source>
        <dbReference type="Proteomes" id="UP001457282"/>
    </source>
</evidence>
<organism evidence="2 3">
    <name type="scientific">Rubus argutus</name>
    <name type="common">Southern blackberry</name>
    <dbReference type="NCBI Taxonomy" id="59490"/>
    <lineage>
        <taxon>Eukaryota</taxon>
        <taxon>Viridiplantae</taxon>
        <taxon>Streptophyta</taxon>
        <taxon>Embryophyta</taxon>
        <taxon>Tracheophyta</taxon>
        <taxon>Spermatophyta</taxon>
        <taxon>Magnoliopsida</taxon>
        <taxon>eudicotyledons</taxon>
        <taxon>Gunneridae</taxon>
        <taxon>Pentapetalae</taxon>
        <taxon>rosids</taxon>
        <taxon>fabids</taxon>
        <taxon>Rosales</taxon>
        <taxon>Rosaceae</taxon>
        <taxon>Rosoideae</taxon>
        <taxon>Rosoideae incertae sedis</taxon>
        <taxon>Rubus</taxon>
    </lineage>
</organism>
<dbReference type="Pfam" id="PF12315">
    <property type="entry name" value="DA1-like"/>
    <property type="match status" value="1"/>
</dbReference>
<name>A0AAW1Y9Q5_RUBAR</name>
<dbReference type="GO" id="GO:0043130">
    <property type="term" value="F:ubiquitin binding"/>
    <property type="evidence" value="ECO:0007669"/>
    <property type="project" value="TreeGrafter"/>
</dbReference>
<feature type="domain" description="Protein DA1-like" evidence="1">
    <location>
        <begin position="2"/>
        <end position="117"/>
    </location>
</feature>
<evidence type="ECO:0000259" key="1">
    <source>
        <dbReference type="Pfam" id="PF12315"/>
    </source>
</evidence>
<evidence type="ECO:0000313" key="2">
    <source>
        <dbReference type="EMBL" id="KAK9944924.1"/>
    </source>
</evidence>
<dbReference type="InterPro" id="IPR022087">
    <property type="entry name" value="DA1-like_dom"/>
</dbReference>
<gene>
    <name evidence="2" type="ORF">M0R45_010464</name>
</gene>